<organism evidence="1 2">
    <name type="scientific">Aspergillus cristatus</name>
    <name type="common">Chinese Fuzhuan brick tea-fermentation fungus</name>
    <name type="synonym">Eurotium cristatum</name>
    <dbReference type="NCBI Taxonomy" id="573508"/>
    <lineage>
        <taxon>Eukaryota</taxon>
        <taxon>Fungi</taxon>
        <taxon>Dikarya</taxon>
        <taxon>Ascomycota</taxon>
        <taxon>Pezizomycotina</taxon>
        <taxon>Eurotiomycetes</taxon>
        <taxon>Eurotiomycetidae</taxon>
        <taxon>Eurotiales</taxon>
        <taxon>Aspergillaceae</taxon>
        <taxon>Aspergillus</taxon>
        <taxon>Aspergillus subgen. Aspergillus</taxon>
    </lineage>
</organism>
<gene>
    <name evidence="1" type="ORF">SI65_08369</name>
</gene>
<protein>
    <submittedName>
        <fullName evidence="1">Uncharacterized protein</fullName>
    </submittedName>
</protein>
<evidence type="ECO:0000313" key="2">
    <source>
        <dbReference type="Proteomes" id="UP000094569"/>
    </source>
</evidence>
<comment type="caution">
    <text evidence="1">The sequence shown here is derived from an EMBL/GenBank/DDBJ whole genome shotgun (WGS) entry which is preliminary data.</text>
</comment>
<sequence length="86" mass="10102">MTSQQAVQIDIAAIRAAPFQRHLKKKDTEAFITSLSEIDRIIEERRVKDRQKEDHYEQELVQQLLLKQYQEYADIFSKAASDELPP</sequence>
<dbReference type="Proteomes" id="UP000094569">
    <property type="component" value="Unassembled WGS sequence"/>
</dbReference>
<keyword evidence="2" id="KW-1185">Reference proteome</keyword>
<name>A0A1E3B603_ASPCR</name>
<dbReference type="OrthoDB" id="4502494at2759"/>
<dbReference type="AlphaFoldDB" id="A0A1E3B603"/>
<evidence type="ECO:0000313" key="1">
    <source>
        <dbReference type="EMBL" id="ODM16369.1"/>
    </source>
</evidence>
<proteinExistence type="predicted"/>
<accession>A0A1E3B603</accession>
<dbReference type="VEuPathDB" id="FungiDB:SI65_08369"/>
<reference evidence="1 2" key="1">
    <citation type="journal article" date="2016" name="BMC Genomics">
        <title>Comparative genomic and transcriptomic analyses of the Fuzhuan brick tea-fermentation fungus Aspergillus cristatus.</title>
        <authorList>
            <person name="Ge Y."/>
            <person name="Wang Y."/>
            <person name="Liu Y."/>
            <person name="Tan Y."/>
            <person name="Ren X."/>
            <person name="Zhang X."/>
            <person name="Hyde K.D."/>
            <person name="Liu Y."/>
            <person name="Liu Z."/>
        </authorList>
    </citation>
    <scope>NUCLEOTIDE SEQUENCE [LARGE SCALE GENOMIC DNA]</scope>
    <source>
        <strain evidence="1 2">GZAAS20.1005</strain>
    </source>
</reference>
<dbReference type="EMBL" id="JXNT01000012">
    <property type="protein sequence ID" value="ODM16369.1"/>
    <property type="molecule type" value="Genomic_DNA"/>
</dbReference>